<evidence type="ECO:0000256" key="1">
    <source>
        <dbReference type="ARBA" id="ARBA00005032"/>
    </source>
</evidence>
<comment type="pathway">
    <text evidence="1 4">Protein modification; protein neddylation.</text>
</comment>
<evidence type="ECO:0000256" key="4">
    <source>
        <dbReference type="PIRNR" id="PIRNR039099"/>
    </source>
</evidence>
<dbReference type="InterPro" id="IPR045886">
    <property type="entry name" value="ThiF/MoeB/HesA"/>
</dbReference>
<evidence type="ECO:0000256" key="3">
    <source>
        <dbReference type="ARBA" id="ARBA00022786"/>
    </source>
</evidence>
<dbReference type="Pfam" id="PF00899">
    <property type="entry name" value="ThiF"/>
    <property type="match status" value="1"/>
</dbReference>
<feature type="region of interest" description="Disordered" evidence="5">
    <location>
        <begin position="1"/>
        <end position="23"/>
    </location>
</feature>
<dbReference type="EMBL" id="OZ037949">
    <property type="protein sequence ID" value="CAL1710739.1"/>
    <property type="molecule type" value="Genomic_DNA"/>
</dbReference>
<dbReference type="PANTHER" id="PTHR10953:SF29">
    <property type="entry name" value="NEDD8-ACTIVATING ENZYME E1 REGULATORY SUBUNIT"/>
    <property type="match status" value="1"/>
</dbReference>
<dbReference type="Proteomes" id="UP001497453">
    <property type="component" value="Chromosome 6"/>
</dbReference>
<feature type="domain" description="THIF-type NAD/FAD binding fold" evidence="6">
    <location>
        <begin position="27"/>
        <end position="144"/>
    </location>
</feature>
<dbReference type="Gene3D" id="3.40.50.720">
    <property type="entry name" value="NAD(P)-binding Rossmann-like Domain"/>
    <property type="match status" value="2"/>
</dbReference>
<keyword evidence="8" id="KW-1185">Reference proteome</keyword>
<reference evidence="8" key="1">
    <citation type="submission" date="2024-04" db="EMBL/GenBank/DDBJ databases">
        <authorList>
            <person name="Shaw F."/>
            <person name="Minotto A."/>
        </authorList>
    </citation>
    <scope>NUCLEOTIDE SEQUENCE [LARGE SCALE GENOMIC DNA]</scope>
</reference>
<dbReference type="InterPro" id="IPR030667">
    <property type="entry name" value="APP-BP1"/>
</dbReference>
<dbReference type="InterPro" id="IPR035985">
    <property type="entry name" value="Ubiquitin-activating_enz"/>
</dbReference>
<organism evidence="7 8">
    <name type="scientific">Somion occarium</name>
    <dbReference type="NCBI Taxonomy" id="3059160"/>
    <lineage>
        <taxon>Eukaryota</taxon>
        <taxon>Fungi</taxon>
        <taxon>Dikarya</taxon>
        <taxon>Basidiomycota</taxon>
        <taxon>Agaricomycotina</taxon>
        <taxon>Agaricomycetes</taxon>
        <taxon>Polyporales</taxon>
        <taxon>Cerrenaceae</taxon>
        <taxon>Somion</taxon>
    </lineage>
</organism>
<protein>
    <recommendedName>
        <fullName evidence="4">NEDD8-activating enzyme E1 regulatory subunit</fullName>
    </recommendedName>
</protein>
<dbReference type="SUPFAM" id="SSF69572">
    <property type="entry name" value="Activating enzymes of the ubiquitin-like proteins"/>
    <property type="match status" value="1"/>
</dbReference>
<name>A0ABP1DVV4_9APHY</name>
<accession>A0ABP1DVV4</accession>
<gene>
    <name evidence="7" type="ORF">GFSPODELE1_LOCUS7970</name>
</gene>
<dbReference type="InterPro" id="IPR000594">
    <property type="entry name" value="ThiF_NAD_FAD-bd"/>
</dbReference>
<keyword evidence="3 4" id="KW-0833">Ubl conjugation pathway</keyword>
<comment type="similarity">
    <text evidence="2 4">Belongs to the ubiquitin-activating E1 family. ULA1 subfamily.</text>
</comment>
<comment type="function">
    <text evidence="4">Regulatory subunit of the dimeric UBA3-ULA1 E1 enzyme.</text>
</comment>
<evidence type="ECO:0000256" key="5">
    <source>
        <dbReference type="SAM" id="MobiDB-lite"/>
    </source>
</evidence>
<evidence type="ECO:0000256" key="2">
    <source>
        <dbReference type="ARBA" id="ARBA00006868"/>
    </source>
</evidence>
<sequence>MNQSGSQSIEQATTAIQAQPDSKTRRYDRQLRLWAASGQAALESSRILVLSASATSTSILKNLVLPGIGHFTILDPGTVTGADAGNNFFLNGFSSIGKSRAKEALPLLKELNDSVDGEAAVKSVEEILGSAEGRQWVKSFSLVITHNLPQTPLDALSKLLWEELEDPPLIVVRSAGFLADFYIQFREQCIIESHDETAPPSLRLTKPFPALQEWATNLDISNIDPTEHAHIPFIVLLIKEADQWRSEHNGSLPKTYDEKKEFKKHIRSRMVKMDEENFEEAENQAFRMWSEAKIPSDIAALFDLEPLQQPISSSSTSQPNGVTKSPHKLNPEFHALLQALHKFVTSPDGPGCLPLSASLPDMKTDTTSYVKLQTIYKDWAAVELAKFKEILKAEYPDLTIDKAVVDSFVKHAHQIKVLRGKRFGSWEEDKTAVAQALDSYPQETATRLALNALSTLLHHNPDPTSITAEALKTEVQSQVGQGVELPSSLDDAVGELARAPTADLPNTAAFVGGMIAQEAIKMITKQYVPVNGYCVVDLVESKTGIIAN</sequence>
<evidence type="ECO:0000313" key="7">
    <source>
        <dbReference type="EMBL" id="CAL1710739.1"/>
    </source>
</evidence>
<feature type="compositionally biased region" description="Polar residues" evidence="5">
    <location>
        <begin position="1"/>
        <end position="21"/>
    </location>
</feature>
<evidence type="ECO:0000259" key="6">
    <source>
        <dbReference type="Pfam" id="PF00899"/>
    </source>
</evidence>
<dbReference type="PANTHER" id="PTHR10953">
    <property type="entry name" value="UBIQUITIN-ACTIVATING ENZYME E1"/>
    <property type="match status" value="1"/>
</dbReference>
<evidence type="ECO:0000313" key="8">
    <source>
        <dbReference type="Proteomes" id="UP001497453"/>
    </source>
</evidence>
<proteinExistence type="inferred from homology"/>
<dbReference type="PIRSF" id="PIRSF039099">
    <property type="entry name" value="APP-BP1"/>
    <property type="match status" value="1"/>
</dbReference>